<reference evidence="1" key="1">
    <citation type="submission" date="2022-04" db="EMBL/GenBank/DDBJ databases">
        <title>Roseibium sp. CAU 1639 isolated from mud.</title>
        <authorList>
            <person name="Kim W."/>
        </authorList>
    </citation>
    <scope>NUCLEOTIDE SEQUENCE</scope>
    <source>
        <strain evidence="1">CAU 1639</strain>
    </source>
</reference>
<comment type="caution">
    <text evidence="1">The sequence shown here is derived from an EMBL/GenBank/DDBJ whole genome shotgun (WGS) entry which is preliminary data.</text>
</comment>
<name>A0ABT0H0J5_9HYPH</name>
<gene>
    <name evidence="1" type="ORF">M0H32_23800</name>
</gene>
<protein>
    <submittedName>
        <fullName evidence="1">Phage Gp37/Gp68 family protein</fullName>
    </submittedName>
</protein>
<accession>A0ABT0H0J5</accession>
<dbReference type="Pfam" id="PF07505">
    <property type="entry name" value="DUF5131"/>
    <property type="match status" value="1"/>
</dbReference>
<dbReference type="EMBL" id="JALNMJ010000022">
    <property type="protein sequence ID" value="MCK7615201.1"/>
    <property type="molecule type" value="Genomic_DNA"/>
</dbReference>
<dbReference type="RefSeq" id="WP_248158265.1">
    <property type="nucleotide sequence ID" value="NZ_JALNMJ010000022.1"/>
</dbReference>
<sequence length="403" mass="44890">MADSTAIEWTDATWNIINGCSLVSDGCKYCYAADLAATRLKNLPSRKGLAKKNAAGVAQFNGQVRFNDAWLDQPLKWKKPRRIFVCAHGDLFHENVPDEWLDKVFAVMALCPQHTFQILTKRPERMRKYLADARDLRWMVIEGEARAMGYDPRGLNDDGFDWLANKGFLPNVWLGTSIEDQATADTRIPYLLKTPAAVRFVSAEPLLGPVDLRSVEGGTLWIGGQRGCGGKHWHVGRRGDVIHGVKHDCDPSFPHHHHDERCGPGLDWVIAGGESGDKARPMHPDWPRALRDQCAAAGVAFMFKQWGAWWAINQMDEADYQPLYRSNRKARPGEDQDKLDDIWGRTCTVPQLVLLNDGRHDAITGGRAFMPGTNSVLAYKVGKGNAGRVLDGVTHDGFPEVLG</sequence>
<dbReference type="InterPro" id="IPR011101">
    <property type="entry name" value="DUF5131"/>
</dbReference>
<keyword evidence="2" id="KW-1185">Reference proteome</keyword>
<evidence type="ECO:0000313" key="2">
    <source>
        <dbReference type="Proteomes" id="UP001431221"/>
    </source>
</evidence>
<proteinExistence type="predicted"/>
<organism evidence="1 2">
    <name type="scientific">Roseibium sediminicola</name>
    <dbReference type="NCBI Taxonomy" id="2933272"/>
    <lineage>
        <taxon>Bacteria</taxon>
        <taxon>Pseudomonadati</taxon>
        <taxon>Pseudomonadota</taxon>
        <taxon>Alphaproteobacteria</taxon>
        <taxon>Hyphomicrobiales</taxon>
        <taxon>Stappiaceae</taxon>
        <taxon>Roseibium</taxon>
    </lineage>
</organism>
<dbReference type="Proteomes" id="UP001431221">
    <property type="component" value="Unassembled WGS sequence"/>
</dbReference>
<evidence type="ECO:0000313" key="1">
    <source>
        <dbReference type="EMBL" id="MCK7615201.1"/>
    </source>
</evidence>